<proteinExistence type="predicted"/>
<dbReference type="InterPro" id="IPR002586">
    <property type="entry name" value="CobQ/CobB/MinD/ParA_Nub-bd_dom"/>
</dbReference>
<dbReference type="InterPro" id="IPR005702">
    <property type="entry name" value="Wzc-like_C"/>
</dbReference>
<reference evidence="7 8" key="1">
    <citation type="submission" date="2014-05" db="EMBL/GenBank/DDBJ databases">
        <title>Draft Genome Sequence of Kitasatospora cheerisanensis KCTC 2395.</title>
        <authorList>
            <person name="Nam D.H."/>
        </authorList>
    </citation>
    <scope>NUCLEOTIDE SEQUENCE [LARGE SCALE GENOMIC DNA]</scope>
    <source>
        <strain evidence="7 8">KCTC 2395</strain>
    </source>
</reference>
<comment type="caution">
    <text evidence="7">The sequence shown here is derived from an EMBL/GenBank/DDBJ whole genome shotgun (WGS) entry which is preliminary data.</text>
</comment>
<dbReference type="InterPro" id="IPR027417">
    <property type="entry name" value="P-loop_NTPase"/>
</dbReference>
<dbReference type="AlphaFoldDB" id="A0A066Z2W6"/>
<dbReference type="Gene3D" id="3.40.50.300">
    <property type="entry name" value="P-loop containing nucleotide triphosphate hydrolases"/>
    <property type="match status" value="1"/>
</dbReference>
<accession>A0A066Z2W6</accession>
<evidence type="ECO:0000256" key="5">
    <source>
        <dbReference type="SAM" id="Phobius"/>
    </source>
</evidence>
<dbReference type="Proteomes" id="UP000027178">
    <property type="component" value="Unassembled WGS sequence"/>
</dbReference>
<name>A0A066Z2W6_9ACTN</name>
<keyword evidence="1" id="KW-0547">Nucleotide-binding</keyword>
<protein>
    <recommendedName>
        <fullName evidence="6">CobQ/CobB/MinD/ParA nucleotide binding domain-containing protein</fullName>
    </recommendedName>
</protein>
<dbReference type="OrthoDB" id="9812433at2"/>
<gene>
    <name evidence="7" type="ORF">KCH_16800</name>
</gene>
<organism evidence="7 8">
    <name type="scientific">Kitasatospora cheerisanensis KCTC 2395</name>
    <dbReference type="NCBI Taxonomy" id="1348663"/>
    <lineage>
        <taxon>Bacteria</taxon>
        <taxon>Bacillati</taxon>
        <taxon>Actinomycetota</taxon>
        <taxon>Actinomycetes</taxon>
        <taxon>Kitasatosporales</taxon>
        <taxon>Streptomycetaceae</taxon>
        <taxon>Kitasatospora</taxon>
    </lineage>
</organism>
<evidence type="ECO:0000256" key="4">
    <source>
        <dbReference type="SAM" id="MobiDB-lite"/>
    </source>
</evidence>
<keyword evidence="5" id="KW-1133">Transmembrane helix</keyword>
<dbReference type="CDD" id="cd05387">
    <property type="entry name" value="BY-kinase"/>
    <property type="match status" value="1"/>
</dbReference>
<evidence type="ECO:0000256" key="3">
    <source>
        <dbReference type="SAM" id="Coils"/>
    </source>
</evidence>
<dbReference type="InterPro" id="IPR050445">
    <property type="entry name" value="Bact_polysacc_biosynth/exp"/>
</dbReference>
<feature type="compositionally biased region" description="Basic and acidic residues" evidence="4">
    <location>
        <begin position="544"/>
        <end position="606"/>
    </location>
</feature>
<feature type="region of interest" description="Disordered" evidence="4">
    <location>
        <begin position="511"/>
        <end position="650"/>
    </location>
</feature>
<keyword evidence="5" id="KW-0472">Membrane</keyword>
<dbReference type="HOGENOM" id="CLU_421383_0_0_11"/>
<dbReference type="EMBL" id="JNBY01000068">
    <property type="protein sequence ID" value="KDN86584.1"/>
    <property type="molecule type" value="Genomic_DNA"/>
</dbReference>
<evidence type="ECO:0000313" key="7">
    <source>
        <dbReference type="EMBL" id="KDN86584.1"/>
    </source>
</evidence>
<feature type="compositionally biased region" description="Low complexity" evidence="4">
    <location>
        <begin position="522"/>
        <end position="531"/>
    </location>
</feature>
<dbReference type="RefSeq" id="WP_051652865.1">
    <property type="nucleotide sequence ID" value="NZ_KK853997.1"/>
</dbReference>
<feature type="coiled-coil region" evidence="3">
    <location>
        <begin position="135"/>
        <end position="169"/>
    </location>
</feature>
<keyword evidence="5" id="KW-0812">Transmembrane</keyword>
<dbReference type="eggNOG" id="COG3206">
    <property type="taxonomic scope" value="Bacteria"/>
</dbReference>
<dbReference type="SUPFAM" id="SSF52540">
    <property type="entry name" value="P-loop containing nucleoside triphosphate hydrolases"/>
    <property type="match status" value="1"/>
</dbReference>
<feature type="transmembrane region" description="Helical" evidence="5">
    <location>
        <begin position="229"/>
        <end position="247"/>
    </location>
</feature>
<dbReference type="PATRIC" id="fig|1348663.4.peg.1614"/>
<evidence type="ECO:0000256" key="2">
    <source>
        <dbReference type="ARBA" id="ARBA00022840"/>
    </source>
</evidence>
<evidence type="ECO:0000313" key="8">
    <source>
        <dbReference type="Proteomes" id="UP000027178"/>
    </source>
</evidence>
<evidence type="ECO:0000259" key="6">
    <source>
        <dbReference type="Pfam" id="PF01656"/>
    </source>
</evidence>
<dbReference type="PANTHER" id="PTHR32309:SF31">
    <property type="entry name" value="CAPSULAR EXOPOLYSACCHARIDE FAMILY"/>
    <property type="match status" value="1"/>
</dbReference>
<feature type="domain" description="CobQ/CobB/MinD/ParA nucleotide binding" evidence="6">
    <location>
        <begin position="341"/>
        <end position="382"/>
    </location>
</feature>
<evidence type="ECO:0000256" key="1">
    <source>
        <dbReference type="ARBA" id="ARBA00022741"/>
    </source>
</evidence>
<sequence>MEPANLFTVLRRYWRLLAGCTAAALIVGFVLTPAGDAVDNGKWQCKVAITPVAGAADTVRADQVLSYAQGSAVTTAAAQKLHITDVAGLSARRTVAAASTQMLVFTTTGPTQQSCADLAAALSEATITGYSQESKKSADESIKRLRAQADSQQQQLDDLQKQFSRAGATDQAKLQPQLSTATGALTKTLGAIADLQNYSQTDAIQQWGSIDTKEAGGNLLTSPTRTVRLALAVVLGLALGVVAALMLSRMDTRLRTRDGVEEAFNLPVIGEIPHLSRRLRRLREPLVTARPEDPATEAYRSLRSTLLLTGPRSLSAQLGQGGLDPDDRRARRAAEPAPVVLVMSGRSGDGRTTTVANLAATLAETGRQVLLLDCDFRQPDLRGQFGVGDGPGMAELLSGEQLPDPVDLIRRTNVPGVALITGGNTTAYPAALVLRAGEVLTLARRHADVVLIDSSPLLHANDAYDLVQHADAVLVTVMAGNVRPEEADRVSELLARTGVPVAGVALLGAEGTTGRRKRVLRPGRGAAKGGPAAPPAPSGSSAPRRAEPSRSEPRRAEPSHRAEPQHRQEPSRRQDPSHRQEAQQRGEPPHRVEPQRRPGEHQRPAEARPPVYGEGADRRDGAASWGRRPAELPPEEPVETTLQLRLGEDR</sequence>
<keyword evidence="8" id="KW-1185">Reference proteome</keyword>
<keyword evidence="3" id="KW-0175">Coiled coil</keyword>
<dbReference type="Pfam" id="PF01656">
    <property type="entry name" value="CbiA"/>
    <property type="match status" value="1"/>
</dbReference>
<dbReference type="eggNOG" id="COG0489">
    <property type="taxonomic scope" value="Bacteria"/>
</dbReference>
<dbReference type="PANTHER" id="PTHR32309">
    <property type="entry name" value="TYROSINE-PROTEIN KINASE"/>
    <property type="match status" value="1"/>
</dbReference>
<keyword evidence="2" id="KW-0067">ATP-binding</keyword>